<keyword evidence="1" id="KW-0472">Membrane</keyword>
<feature type="transmembrane region" description="Helical" evidence="1">
    <location>
        <begin position="40"/>
        <end position="60"/>
    </location>
</feature>
<dbReference type="WBParaSite" id="NBR_0001868501-mRNA-1">
    <property type="protein sequence ID" value="NBR_0001868501-mRNA-1"/>
    <property type="gene ID" value="NBR_0001868501"/>
</dbReference>
<dbReference type="AlphaFoldDB" id="A0A0N4YN84"/>
<keyword evidence="1" id="KW-1133">Transmembrane helix</keyword>
<proteinExistence type="predicted"/>
<evidence type="ECO:0000313" key="3">
    <source>
        <dbReference type="Proteomes" id="UP000271162"/>
    </source>
</evidence>
<organism evidence="4">
    <name type="scientific">Nippostrongylus brasiliensis</name>
    <name type="common">Rat hookworm</name>
    <dbReference type="NCBI Taxonomy" id="27835"/>
    <lineage>
        <taxon>Eukaryota</taxon>
        <taxon>Metazoa</taxon>
        <taxon>Ecdysozoa</taxon>
        <taxon>Nematoda</taxon>
        <taxon>Chromadorea</taxon>
        <taxon>Rhabditida</taxon>
        <taxon>Rhabditina</taxon>
        <taxon>Rhabditomorpha</taxon>
        <taxon>Strongyloidea</taxon>
        <taxon>Heligmosomidae</taxon>
        <taxon>Nippostrongylus</taxon>
    </lineage>
</organism>
<feature type="transmembrane region" description="Helical" evidence="1">
    <location>
        <begin position="15"/>
        <end position="34"/>
    </location>
</feature>
<evidence type="ECO:0000313" key="2">
    <source>
        <dbReference type="EMBL" id="VDL82411.1"/>
    </source>
</evidence>
<evidence type="ECO:0000313" key="4">
    <source>
        <dbReference type="WBParaSite" id="NBR_0001868501-mRNA-1"/>
    </source>
</evidence>
<accession>A0A0N4YN84</accession>
<evidence type="ECO:0000256" key="1">
    <source>
        <dbReference type="SAM" id="Phobius"/>
    </source>
</evidence>
<reference evidence="2 3" key="2">
    <citation type="submission" date="2018-11" db="EMBL/GenBank/DDBJ databases">
        <authorList>
            <consortium name="Pathogen Informatics"/>
        </authorList>
    </citation>
    <scope>NUCLEOTIDE SEQUENCE [LARGE SCALE GENOMIC DNA]</scope>
</reference>
<dbReference type="EMBL" id="UYSL01023606">
    <property type="protein sequence ID" value="VDL82411.1"/>
    <property type="molecule type" value="Genomic_DNA"/>
</dbReference>
<protein>
    <submittedName>
        <fullName evidence="4">STAS domain-containing protein</fullName>
    </submittedName>
</protein>
<sequence length="164" mass="18600">MGVDRYDYRRYRRGVVANAIGSVILSAAYSSIIICSALCFITAICFLLAFATMLICMGMFGDNDLRFLQTIPQLRHTVIIGDQVLQYSLHDIFRMCKNGHAFFNAINGSYSTVQSEVMKKFLIGQRYDVSREIRNFHVDPAVENQITKSSKDVKVNWDSVTPKP</sequence>
<keyword evidence="1" id="KW-0812">Transmembrane</keyword>
<dbReference type="Proteomes" id="UP000271162">
    <property type="component" value="Unassembled WGS sequence"/>
</dbReference>
<reference evidence="4" key="1">
    <citation type="submission" date="2017-02" db="UniProtKB">
        <authorList>
            <consortium name="WormBaseParasite"/>
        </authorList>
    </citation>
    <scope>IDENTIFICATION</scope>
</reference>
<name>A0A0N4YN84_NIPBR</name>
<gene>
    <name evidence="2" type="ORF">NBR_LOCUS18686</name>
</gene>
<dbReference type="OMA" id="SHIKETM"/>
<keyword evidence="3" id="KW-1185">Reference proteome</keyword>